<comment type="caution">
    <text evidence="3">The sequence shown here is derived from an EMBL/GenBank/DDBJ whole genome shotgun (WGS) entry which is preliminary data.</text>
</comment>
<feature type="transmembrane region" description="Helical" evidence="1">
    <location>
        <begin position="159"/>
        <end position="182"/>
    </location>
</feature>
<keyword evidence="1" id="KW-0472">Membrane</keyword>
<gene>
    <name evidence="3" type="ORF">SPHA_56567</name>
</gene>
<keyword evidence="2" id="KW-0732">Signal</keyword>
<feature type="chain" id="PRO_5032707100" description="T. brucei spp.-specific protein" evidence="2">
    <location>
        <begin position="18"/>
        <end position="237"/>
    </location>
</feature>
<proteinExistence type="predicted"/>
<feature type="transmembrane region" description="Helical" evidence="1">
    <location>
        <begin position="194"/>
        <end position="213"/>
    </location>
</feature>
<keyword evidence="1" id="KW-0812">Transmembrane</keyword>
<sequence>MHLFCCLFCDLLRDIFCACIVGGSHWTESTRRVSLISISVNVCHFSSFSLISIRHPRFFSLFFFFSVHLLFLPRCNVHFTLSVVAVTIFLLLIVLLLFFLFLVLHLKSSAPHHFLIFFSFPLLFFCCFISVLSFFLQPLLFFSSICSSYSRGFLSPPSYFFPFLCLAHFLLFSSIFFFVSIFSSTLSSVSFNESPLTLSLFFFIHLLLFSPFAPNVPPLHLLIVPLFLRVFFYFPVV</sequence>
<keyword evidence="1" id="KW-1133">Transmembrane helix</keyword>
<evidence type="ECO:0000256" key="1">
    <source>
        <dbReference type="SAM" id="Phobius"/>
    </source>
</evidence>
<evidence type="ECO:0008006" key="5">
    <source>
        <dbReference type="Google" id="ProtNLM"/>
    </source>
</evidence>
<feature type="transmembrane region" description="Helical" evidence="1">
    <location>
        <begin position="79"/>
        <end position="102"/>
    </location>
</feature>
<evidence type="ECO:0000256" key="2">
    <source>
        <dbReference type="SAM" id="SignalP"/>
    </source>
</evidence>
<reference evidence="3" key="1">
    <citation type="submission" date="2021-01" db="EMBL/GenBank/DDBJ databases">
        <authorList>
            <person name="Li R."/>
            <person name="Bekaert M."/>
        </authorList>
    </citation>
    <scope>NUCLEOTIDE SEQUENCE</scope>
    <source>
        <strain evidence="3">Farmed</strain>
    </source>
</reference>
<dbReference type="EMBL" id="CAHIKZ030003744">
    <property type="protein sequence ID" value="CAE1303796.1"/>
    <property type="molecule type" value="Genomic_DNA"/>
</dbReference>
<dbReference type="Proteomes" id="UP000597762">
    <property type="component" value="Unassembled WGS sequence"/>
</dbReference>
<keyword evidence="4" id="KW-1185">Reference proteome</keyword>
<organism evidence="3 4">
    <name type="scientific">Acanthosepion pharaonis</name>
    <name type="common">Pharaoh cuttlefish</name>
    <name type="synonym">Sepia pharaonis</name>
    <dbReference type="NCBI Taxonomy" id="158019"/>
    <lineage>
        <taxon>Eukaryota</taxon>
        <taxon>Metazoa</taxon>
        <taxon>Spiralia</taxon>
        <taxon>Lophotrochozoa</taxon>
        <taxon>Mollusca</taxon>
        <taxon>Cephalopoda</taxon>
        <taxon>Coleoidea</taxon>
        <taxon>Decapodiformes</taxon>
        <taxon>Sepiida</taxon>
        <taxon>Sepiina</taxon>
        <taxon>Sepiidae</taxon>
        <taxon>Acanthosepion</taxon>
    </lineage>
</organism>
<evidence type="ECO:0000313" key="4">
    <source>
        <dbReference type="Proteomes" id="UP000597762"/>
    </source>
</evidence>
<feature type="signal peptide" evidence="2">
    <location>
        <begin position="1"/>
        <end position="17"/>
    </location>
</feature>
<dbReference type="AlphaFoldDB" id="A0A812DQ31"/>
<protein>
    <recommendedName>
        <fullName evidence="5">T. brucei spp.-specific protein</fullName>
    </recommendedName>
</protein>
<evidence type="ECO:0000313" key="3">
    <source>
        <dbReference type="EMBL" id="CAE1303796.1"/>
    </source>
</evidence>
<accession>A0A812DQ31</accession>
<feature type="transmembrane region" description="Helical" evidence="1">
    <location>
        <begin position="114"/>
        <end position="139"/>
    </location>
</feature>
<feature type="transmembrane region" description="Helical" evidence="1">
    <location>
        <begin position="58"/>
        <end position="73"/>
    </location>
</feature>
<name>A0A812DQ31_ACAPH</name>